<dbReference type="EMBL" id="QPJW01000001">
    <property type="protein sequence ID" value="RCX23478.1"/>
    <property type="molecule type" value="Genomic_DNA"/>
</dbReference>
<dbReference type="AlphaFoldDB" id="A0A369BS26"/>
<accession>A0A369BS26</accession>
<dbReference type="Proteomes" id="UP000253090">
    <property type="component" value="Unassembled WGS sequence"/>
</dbReference>
<protein>
    <submittedName>
        <fullName evidence="2">Uncharacterized protein</fullName>
    </submittedName>
</protein>
<evidence type="ECO:0000256" key="1">
    <source>
        <dbReference type="SAM" id="Phobius"/>
    </source>
</evidence>
<evidence type="ECO:0000313" key="3">
    <source>
        <dbReference type="Proteomes" id="UP000253090"/>
    </source>
</evidence>
<proteinExistence type="predicted"/>
<organism evidence="2 3">
    <name type="scientific">Fontibacillus phaseoli</name>
    <dbReference type="NCBI Taxonomy" id="1416533"/>
    <lineage>
        <taxon>Bacteria</taxon>
        <taxon>Bacillati</taxon>
        <taxon>Bacillota</taxon>
        <taxon>Bacilli</taxon>
        <taxon>Bacillales</taxon>
        <taxon>Paenibacillaceae</taxon>
        <taxon>Fontibacillus</taxon>
    </lineage>
</organism>
<sequence length="58" mass="6304">MEVFHVYKAIFHTTPFERFLGLVFFCTLFSLTAYGTSLATSGHVGPKSGPTVVPLLLG</sequence>
<gene>
    <name evidence="2" type="ORF">DFP94_1011077</name>
</gene>
<comment type="caution">
    <text evidence="2">The sequence shown here is derived from an EMBL/GenBank/DDBJ whole genome shotgun (WGS) entry which is preliminary data.</text>
</comment>
<keyword evidence="3" id="KW-1185">Reference proteome</keyword>
<keyword evidence="1" id="KW-1133">Transmembrane helix</keyword>
<keyword evidence="1" id="KW-0472">Membrane</keyword>
<reference evidence="2 3" key="1">
    <citation type="submission" date="2018-07" db="EMBL/GenBank/DDBJ databases">
        <title>Genomic Encyclopedia of Type Strains, Phase III (KMG-III): the genomes of soil and plant-associated and newly described type strains.</title>
        <authorList>
            <person name="Whitman W."/>
        </authorList>
    </citation>
    <scope>NUCLEOTIDE SEQUENCE [LARGE SCALE GENOMIC DNA]</scope>
    <source>
        <strain evidence="2 3">CECT 8333</strain>
    </source>
</reference>
<keyword evidence="1" id="KW-0812">Transmembrane</keyword>
<evidence type="ECO:0000313" key="2">
    <source>
        <dbReference type="EMBL" id="RCX23478.1"/>
    </source>
</evidence>
<feature type="transmembrane region" description="Helical" evidence="1">
    <location>
        <begin position="20"/>
        <end position="39"/>
    </location>
</feature>
<name>A0A369BS26_9BACL</name>